<sequence length="644" mass="70778">MCTCALGWEGAMCEDTVNIRFPRFYGTSYLSIPVPTSKLYQSFYITISFKPESLNGRLLFASQEEDGKGDYMAVGLVDGKAVFRFDCGQGAAVITSRTSITLYKWHTLKIGRDARKGWLQLDDARMVRGSTPGTFSMVTLKGDLFVGGFNTTAEVRDGLRIKHMFQGFKGCIESIDISNMDLDLRPYPKGSMLGGQNVGECSDGVCKHHVCTNGGACIGRSPDQAMCLCPLGTHGSVCEDVIEIHTPSFNSSHSSHIAHDSLGKKHLSFLQMEIIFKPKEPSGILIYSGTESREGDFFSITLDENYIGFKFDCGSGPAVLRSTRPVTLHNWHIVEVSRTAREGMLRVDNQPTVTALAPGAFTQTSFDTNLYIGGIDDIDLLSREMAVKNSFSGDIQRVLVNDNALDLINEAVGGANVGNAHHPCQGRPCGYNGECHPLQEYYFCDCRLGFKGTYCEIEIEETVTEPSFIGRSYLWFASNEITSRLSGERNMFSFELRATEPNGLVLWAGHSSMTSGSDFIAMGLENGFLLLRFNLGGGEAVLTSRRPVNDGEWHVVRIDRLGIVAIMEVDNDNAVTNQASGEDFRQLNVNDGLYLGGMEDMGETTMNLYSEGMTGCLRNFNIDQSLKVLSTEQPDGGRNIKQCS</sequence>
<dbReference type="CDD" id="cd00110">
    <property type="entry name" value="LamG"/>
    <property type="match status" value="3"/>
</dbReference>
<dbReference type="GO" id="GO:0016020">
    <property type="term" value="C:membrane"/>
    <property type="evidence" value="ECO:0007669"/>
    <property type="project" value="UniProtKB-SubCell"/>
</dbReference>
<feature type="domain" description="Laminin G" evidence="4">
    <location>
        <begin position="19"/>
        <end position="201"/>
    </location>
</feature>
<dbReference type="Pfam" id="PF02210">
    <property type="entry name" value="Laminin_G_2"/>
    <property type="match status" value="2"/>
</dbReference>
<dbReference type="EnsemblMetazoa" id="XM_030988651">
    <property type="protein sequence ID" value="XP_030844511"/>
    <property type="gene ID" value="LOC582957"/>
</dbReference>
<dbReference type="PANTHER" id="PTHR15036">
    <property type="entry name" value="PIKACHURIN-LIKE PROTEIN"/>
    <property type="match status" value="1"/>
</dbReference>
<feature type="disulfide bond" evidence="2">
    <location>
        <begin position="4"/>
        <end position="13"/>
    </location>
</feature>
<dbReference type="InterPro" id="IPR001791">
    <property type="entry name" value="Laminin_G"/>
</dbReference>
<dbReference type="SMART" id="SM00282">
    <property type="entry name" value="LamG"/>
    <property type="match status" value="3"/>
</dbReference>
<dbReference type="PROSITE" id="PS50026">
    <property type="entry name" value="EGF_3"/>
    <property type="match status" value="3"/>
</dbReference>
<evidence type="ECO:0000259" key="4">
    <source>
        <dbReference type="PROSITE" id="PS50025"/>
    </source>
</evidence>
<organism evidence="6 7">
    <name type="scientific">Strongylocentrotus purpuratus</name>
    <name type="common">Purple sea urchin</name>
    <dbReference type="NCBI Taxonomy" id="7668"/>
    <lineage>
        <taxon>Eukaryota</taxon>
        <taxon>Metazoa</taxon>
        <taxon>Echinodermata</taxon>
        <taxon>Eleutherozoa</taxon>
        <taxon>Echinozoa</taxon>
        <taxon>Echinoidea</taxon>
        <taxon>Euechinoidea</taxon>
        <taxon>Echinacea</taxon>
        <taxon>Camarodonta</taxon>
        <taxon>Echinidea</taxon>
        <taxon>Strongylocentrotidae</taxon>
        <taxon>Strongylocentrotus</taxon>
    </lineage>
</organism>
<protein>
    <recommendedName>
        <fullName evidence="8">Pikachurin</fullName>
    </recommendedName>
</protein>
<evidence type="ECO:0000313" key="7">
    <source>
        <dbReference type="Proteomes" id="UP000007110"/>
    </source>
</evidence>
<dbReference type="KEGG" id="spu:582957"/>
<reference evidence="7" key="1">
    <citation type="submission" date="2015-02" db="EMBL/GenBank/DDBJ databases">
        <title>Genome sequencing for Strongylocentrotus purpuratus.</title>
        <authorList>
            <person name="Murali S."/>
            <person name="Liu Y."/>
            <person name="Vee V."/>
            <person name="English A."/>
            <person name="Wang M."/>
            <person name="Skinner E."/>
            <person name="Han Y."/>
            <person name="Muzny D.M."/>
            <person name="Worley K.C."/>
            <person name="Gibbs R.A."/>
        </authorList>
    </citation>
    <scope>NUCLEOTIDE SEQUENCE</scope>
</reference>
<dbReference type="Pfam" id="PF00054">
    <property type="entry name" value="Laminin_G_1"/>
    <property type="match status" value="1"/>
</dbReference>
<feature type="domain" description="EGF-like" evidence="5">
    <location>
        <begin position="1"/>
        <end position="14"/>
    </location>
</feature>
<evidence type="ECO:0000259" key="5">
    <source>
        <dbReference type="PROSITE" id="PS50026"/>
    </source>
</evidence>
<dbReference type="InterPro" id="IPR000742">
    <property type="entry name" value="EGF"/>
</dbReference>
<dbReference type="SUPFAM" id="SSF49899">
    <property type="entry name" value="Concanavalin A-like lectins/glucanases"/>
    <property type="match status" value="3"/>
</dbReference>
<evidence type="ECO:0000256" key="2">
    <source>
        <dbReference type="PROSITE-ProRule" id="PRU00076"/>
    </source>
</evidence>
<dbReference type="PROSITE" id="PS00022">
    <property type="entry name" value="EGF_1"/>
    <property type="match status" value="3"/>
</dbReference>
<dbReference type="Proteomes" id="UP000007110">
    <property type="component" value="Unassembled WGS sequence"/>
</dbReference>
<dbReference type="GeneID" id="582957"/>
<comment type="caution">
    <text evidence="2">Lacks conserved residue(s) required for the propagation of feature annotation.</text>
</comment>
<feature type="disulfide bond" evidence="2">
    <location>
        <begin position="446"/>
        <end position="455"/>
    </location>
</feature>
<dbReference type="FunFam" id="2.60.120.200:FF:000034">
    <property type="entry name" value="pikachurin isoform X1"/>
    <property type="match status" value="1"/>
</dbReference>
<evidence type="ECO:0000256" key="3">
    <source>
        <dbReference type="PROSITE-ProRule" id="PRU00122"/>
    </source>
</evidence>
<feature type="domain" description="EGF-like" evidence="5">
    <location>
        <begin position="420"/>
        <end position="456"/>
    </location>
</feature>
<feature type="domain" description="EGF-like" evidence="5">
    <location>
        <begin position="202"/>
        <end position="239"/>
    </location>
</feature>
<reference evidence="6" key="2">
    <citation type="submission" date="2021-01" db="UniProtKB">
        <authorList>
            <consortium name="EnsemblMetazoa"/>
        </authorList>
    </citation>
    <scope>IDENTIFICATION</scope>
</reference>
<evidence type="ECO:0008006" key="8">
    <source>
        <dbReference type="Google" id="ProtNLM"/>
    </source>
</evidence>
<feature type="domain" description="Laminin G" evidence="4">
    <location>
        <begin position="246"/>
        <end position="424"/>
    </location>
</feature>
<keyword evidence="2" id="KW-0245">EGF-like domain</keyword>
<dbReference type="CDD" id="cd00054">
    <property type="entry name" value="EGF_CA"/>
    <property type="match status" value="1"/>
</dbReference>
<dbReference type="InterPro" id="IPR050372">
    <property type="entry name" value="Neurexin-related_CASP"/>
</dbReference>
<feature type="domain" description="Laminin G" evidence="4">
    <location>
        <begin position="463"/>
        <end position="643"/>
    </location>
</feature>
<evidence type="ECO:0000256" key="1">
    <source>
        <dbReference type="ARBA" id="ARBA00023157"/>
    </source>
</evidence>
<name>A0A7M7P1P8_STRPU</name>
<dbReference type="OrthoDB" id="10014052at2759"/>
<dbReference type="PANTHER" id="PTHR15036:SF85">
    <property type="entry name" value="SP2353, ISOFORM A"/>
    <property type="match status" value="1"/>
</dbReference>
<keyword evidence="1 2" id="KW-1015">Disulfide bond</keyword>
<dbReference type="PROSITE" id="PS50025">
    <property type="entry name" value="LAM_G_DOMAIN"/>
    <property type="match status" value="3"/>
</dbReference>
<evidence type="ECO:0000313" key="6">
    <source>
        <dbReference type="EnsemblMetazoa" id="XP_030844511"/>
    </source>
</evidence>
<dbReference type="InterPro" id="IPR013320">
    <property type="entry name" value="ConA-like_dom_sf"/>
</dbReference>
<proteinExistence type="predicted"/>
<dbReference type="InParanoid" id="A0A7M7P1P8"/>
<dbReference type="OMA" id="CGEGTIE"/>
<accession>A0A7M7P1P8</accession>
<feature type="disulfide bond" evidence="2">
    <location>
        <begin position="229"/>
        <end position="238"/>
    </location>
</feature>
<dbReference type="PROSITE" id="PS01186">
    <property type="entry name" value="EGF_2"/>
    <property type="match status" value="2"/>
</dbReference>
<dbReference type="Gene3D" id="2.10.25.10">
    <property type="entry name" value="Laminin"/>
    <property type="match status" value="2"/>
</dbReference>
<dbReference type="AlphaFoldDB" id="A0A7M7P1P8"/>
<dbReference type="RefSeq" id="XP_030844511.1">
    <property type="nucleotide sequence ID" value="XM_030988651.1"/>
</dbReference>
<dbReference type="Gene3D" id="2.60.120.200">
    <property type="match status" value="3"/>
</dbReference>
<dbReference type="SMART" id="SM00181">
    <property type="entry name" value="EGF"/>
    <property type="match status" value="2"/>
</dbReference>
<feature type="disulfide bond" evidence="3">
    <location>
        <begin position="616"/>
        <end position="643"/>
    </location>
</feature>
<keyword evidence="7" id="KW-1185">Reference proteome</keyword>